<reference evidence="3 4" key="1">
    <citation type="submission" date="2017-09" db="EMBL/GenBank/DDBJ databases">
        <title>Bacterial strain isolated from the female urinary microbiota.</title>
        <authorList>
            <person name="Thomas-White K."/>
            <person name="Kumar N."/>
            <person name="Forster S."/>
            <person name="Putonti C."/>
            <person name="Lawley T."/>
            <person name="Wolfe A.J."/>
        </authorList>
    </citation>
    <scope>NUCLEOTIDE SEQUENCE [LARGE SCALE GENOMIC DNA]</scope>
    <source>
        <strain evidence="3 4">UMB0834</strain>
    </source>
</reference>
<dbReference type="InterPro" id="IPR050303">
    <property type="entry name" value="GatZ_KbaZ_carbometab"/>
</dbReference>
<organism evidence="3 4">
    <name type="scientific">Staphylococcus pettenkoferi</name>
    <dbReference type="NCBI Taxonomy" id="170573"/>
    <lineage>
        <taxon>Bacteria</taxon>
        <taxon>Bacillati</taxon>
        <taxon>Bacillota</taxon>
        <taxon>Bacilli</taxon>
        <taxon>Bacillales</taxon>
        <taxon>Staphylococcaceae</taxon>
        <taxon>Staphylococcus</taxon>
    </lineage>
</organism>
<keyword evidence="2" id="KW-0472">Membrane</keyword>
<name>A0A2N6QHH0_9STAP</name>
<feature type="transmembrane region" description="Helical" evidence="2">
    <location>
        <begin position="159"/>
        <end position="176"/>
    </location>
</feature>
<dbReference type="InterPro" id="IPR004704">
    <property type="entry name" value="PTS_IID_man"/>
</dbReference>
<feature type="transmembrane region" description="Helical" evidence="2">
    <location>
        <begin position="268"/>
        <end position="288"/>
    </location>
</feature>
<feature type="transmembrane region" description="Helical" evidence="2">
    <location>
        <begin position="203"/>
        <end position="224"/>
    </location>
</feature>
<dbReference type="GO" id="GO:0005886">
    <property type="term" value="C:plasma membrane"/>
    <property type="evidence" value="ECO:0007669"/>
    <property type="project" value="TreeGrafter"/>
</dbReference>
<dbReference type="AlphaFoldDB" id="A0A2N6QHH0"/>
<sequence length="291" mass="31886">MTNSNSNVNQTAQSSGTSLGHTGTTGYQLTKKDFNQINRRSLLFFQWGWNYERMQGSGYLYHILPQLRKIYGDDTPELKEAMKTHAQFFNTSNFFNTIITGIDIAMEEEQGIASKEAVKGMKVGLMGSFAAVGDSLFAALIPTIMGALAGNMAQQGNPLGALLWLIVSVAVVIFRWKQLGYAYKEGVSLITTMQHRLETLTNAATLLGVFMVGALIATVIKVNFAWTPTIGKVTVNIQQNVDMILPKLLPLAITLGVYWLLGRKHMNATRAIFIVLILSVLLSALGVITHG</sequence>
<evidence type="ECO:0000313" key="4">
    <source>
        <dbReference type="Proteomes" id="UP000235748"/>
    </source>
</evidence>
<dbReference type="Pfam" id="PF03613">
    <property type="entry name" value="EIID-AGA"/>
    <property type="match status" value="1"/>
</dbReference>
<dbReference type="PANTHER" id="PTHR32502">
    <property type="entry name" value="N-ACETYLGALACTOSAMINE PERMEASE II COMPONENT-RELATED"/>
    <property type="match status" value="1"/>
</dbReference>
<evidence type="ECO:0000256" key="2">
    <source>
        <dbReference type="SAM" id="Phobius"/>
    </source>
</evidence>
<keyword evidence="2" id="KW-0812">Transmembrane</keyword>
<evidence type="ECO:0000256" key="1">
    <source>
        <dbReference type="SAM" id="MobiDB-lite"/>
    </source>
</evidence>
<protein>
    <submittedName>
        <fullName evidence="3">PTS fructose transporter subunit IID</fullName>
    </submittedName>
</protein>
<keyword evidence="2" id="KW-1133">Transmembrane helix</keyword>
<dbReference type="PANTHER" id="PTHR32502:SF26">
    <property type="entry name" value="PHOSPHOTRANSFERASE SYSTEM SUGAR-SPECIFIC EIID COMPONENT"/>
    <property type="match status" value="1"/>
</dbReference>
<feature type="region of interest" description="Disordered" evidence="1">
    <location>
        <begin position="1"/>
        <end position="22"/>
    </location>
</feature>
<evidence type="ECO:0000313" key="3">
    <source>
        <dbReference type="EMBL" id="PMC19028.1"/>
    </source>
</evidence>
<feature type="transmembrane region" description="Helical" evidence="2">
    <location>
        <begin position="123"/>
        <end position="147"/>
    </location>
</feature>
<feature type="compositionally biased region" description="Polar residues" evidence="1">
    <location>
        <begin position="1"/>
        <end position="13"/>
    </location>
</feature>
<feature type="transmembrane region" description="Helical" evidence="2">
    <location>
        <begin position="244"/>
        <end position="261"/>
    </location>
</feature>
<dbReference type="EMBL" id="PNGG01000003">
    <property type="protein sequence ID" value="PMC19028.1"/>
    <property type="molecule type" value="Genomic_DNA"/>
</dbReference>
<proteinExistence type="predicted"/>
<dbReference type="Proteomes" id="UP000235748">
    <property type="component" value="Unassembled WGS sequence"/>
</dbReference>
<accession>A0A2N6QHH0</accession>
<dbReference type="PROSITE" id="PS51108">
    <property type="entry name" value="PTS_EIID"/>
    <property type="match status" value="1"/>
</dbReference>
<dbReference type="STRING" id="170573.GCA_001076995_01721"/>
<dbReference type="RefSeq" id="WP_083307636.1">
    <property type="nucleotide sequence ID" value="NZ_JAASJD010000003.1"/>
</dbReference>
<gene>
    <name evidence="3" type="ORF">CJ235_07095</name>
</gene>
<dbReference type="GO" id="GO:0009401">
    <property type="term" value="P:phosphoenolpyruvate-dependent sugar phosphotransferase system"/>
    <property type="evidence" value="ECO:0007669"/>
    <property type="project" value="InterPro"/>
</dbReference>
<comment type="caution">
    <text evidence="3">The sequence shown here is derived from an EMBL/GenBank/DDBJ whole genome shotgun (WGS) entry which is preliminary data.</text>
</comment>